<comment type="caution">
    <text evidence="1">The sequence shown here is derived from an EMBL/GenBank/DDBJ whole genome shotgun (WGS) entry which is preliminary data.</text>
</comment>
<keyword evidence="2" id="KW-1185">Reference proteome</keyword>
<accession>A0A4Q6I567</accession>
<dbReference type="Proteomes" id="UP000293377">
    <property type="component" value="Unassembled WGS sequence"/>
</dbReference>
<name>A0A4Q6I567_9RICK</name>
<evidence type="ECO:0000313" key="2">
    <source>
        <dbReference type="Proteomes" id="UP000293377"/>
    </source>
</evidence>
<dbReference type="EMBL" id="QOHL01000002">
    <property type="protein sequence ID" value="RZB13042.1"/>
    <property type="molecule type" value="Genomic_DNA"/>
</dbReference>
<organism evidence="1 2">
    <name type="scientific">Ehrlichia minasensis</name>
    <dbReference type="NCBI Taxonomy" id="1242993"/>
    <lineage>
        <taxon>Bacteria</taxon>
        <taxon>Pseudomonadati</taxon>
        <taxon>Pseudomonadota</taxon>
        <taxon>Alphaproteobacteria</taxon>
        <taxon>Rickettsiales</taxon>
        <taxon>Anaplasmataceae</taxon>
        <taxon>Ehrlichia</taxon>
    </lineage>
</organism>
<evidence type="ECO:0000313" key="1">
    <source>
        <dbReference type="EMBL" id="RZB13042.1"/>
    </source>
</evidence>
<proteinExistence type="predicted"/>
<protein>
    <submittedName>
        <fullName evidence="1">Uncharacterized protein</fullName>
    </submittedName>
</protein>
<dbReference type="RefSeq" id="WP_045171556.1">
    <property type="nucleotide sequence ID" value="NZ_QOHL01000002.1"/>
</dbReference>
<gene>
    <name evidence="1" type="ORF">DRF75_00965</name>
</gene>
<reference evidence="1 2" key="1">
    <citation type="submission" date="2018-06" db="EMBL/GenBank/DDBJ databases">
        <title>Complete Genome Sequence of Ehrlichia minasensis Isolated From Cattle.</title>
        <authorList>
            <person name="Aguiar D.M."/>
            <person name="Araujo J.P.A.Jr."/>
            <person name="Nakazato L."/>
            <person name="Bard E."/>
            <person name="Cabezas-Cruz A."/>
        </authorList>
    </citation>
    <scope>NUCLEOTIDE SEQUENCE [LARGE SCALE GENOMIC DNA]</scope>
    <source>
        <strain evidence="1 2">B11</strain>
    </source>
</reference>
<sequence length="201" mass="23172">MQLLLLVDNNDRAFLSDINLYKNEQGKFIPRNQCIKLKDTQGREISLLSHIDNSDLYGAIFTKFTVVSSSRFINETVILRGTNKHGQDVFLGLLLDKYEFRSFLDKEDELCLFISDLDEICIFLNNNNYLGSGLINERSDKQLFIDLKNNMVKLKPKMNHKEKFCTSFRFFNKDNIMVNSIIIPVELSNIGATNTTTVTLK</sequence>
<dbReference type="OrthoDB" id="9904656at2"/>
<dbReference type="AlphaFoldDB" id="A0A4Q6I567"/>